<evidence type="ECO:0000313" key="5">
    <source>
        <dbReference type="EMBL" id="KAI1726255.1"/>
    </source>
</evidence>
<comment type="function">
    <text evidence="1">Central component in molecular interactions underlying sperm crawling. Forms an extensive filament system that extends from sperm villipoda, along the leading edge of the pseudopod.</text>
</comment>
<gene>
    <name evidence="5" type="ORF">DdX_02964</name>
</gene>
<evidence type="ECO:0000313" key="6">
    <source>
        <dbReference type="Proteomes" id="UP001201812"/>
    </source>
</evidence>
<dbReference type="PANTHER" id="PTHR22947:SF12">
    <property type="entry name" value="MAJOR SPERM PROTEIN"/>
    <property type="match status" value="1"/>
</dbReference>
<dbReference type="InterPro" id="IPR000535">
    <property type="entry name" value="MSP_dom"/>
</dbReference>
<proteinExistence type="predicted"/>
<keyword evidence="3" id="KW-1133">Transmembrane helix</keyword>
<feature type="domain" description="MSP" evidence="4">
    <location>
        <begin position="183"/>
        <end position="298"/>
    </location>
</feature>
<keyword evidence="6" id="KW-1185">Reference proteome</keyword>
<feature type="region of interest" description="Disordered" evidence="2">
    <location>
        <begin position="32"/>
        <end position="169"/>
    </location>
</feature>
<name>A0AAD4R9K9_9BILA</name>
<dbReference type="InterPro" id="IPR008962">
    <property type="entry name" value="PapD-like_sf"/>
</dbReference>
<evidence type="ECO:0000256" key="1">
    <source>
        <dbReference type="RuleBase" id="RU003425"/>
    </source>
</evidence>
<comment type="caution">
    <text evidence="5">The sequence shown here is derived from an EMBL/GenBank/DDBJ whole genome shotgun (WGS) entry which is preliminary data.</text>
</comment>
<dbReference type="InterPro" id="IPR013783">
    <property type="entry name" value="Ig-like_fold"/>
</dbReference>
<dbReference type="SUPFAM" id="SSF49354">
    <property type="entry name" value="PapD-like"/>
    <property type="match status" value="1"/>
</dbReference>
<dbReference type="PROSITE" id="PS50202">
    <property type="entry name" value="MSP"/>
    <property type="match status" value="1"/>
</dbReference>
<evidence type="ECO:0000256" key="2">
    <source>
        <dbReference type="SAM" id="MobiDB-lite"/>
    </source>
</evidence>
<dbReference type="PANTHER" id="PTHR22947">
    <property type="entry name" value="MAJOR SPERM PROTEIN"/>
    <property type="match status" value="1"/>
</dbReference>
<keyword evidence="1" id="KW-0963">Cytoplasm</keyword>
<organism evidence="5 6">
    <name type="scientific">Ditylenchus destructor</name>
    <dbReference type="NCBI Taxonomy" id="166010"/>
    <lineage>
        <taxon>Eukaryota</taxon>
        <taxon>Metazoa</taxon>
        <taxon>Ecdysozoa</taxon>
        <taxon>Nematoda</taxon>
        <taxon>Chromadorea</taxon>
        <taxon>Rhabditida</taxon>
        <taxon>Tylenchina</taxon>
        <taxon>Tylenchomorpha</taxon>
        <taxon>Sphaerularioidea</taxon>
        <taxon>Anguinidae</taxon>
        <taxon>Anguininae</taxon>
        <taxon>Ditylenchus</taxon>
    </lineage>
</organism>
<dbReference type="Gene3D" id="2.60.40.10">
    <property type="entry name" value="Immunoglobulins"/>
    <property type="match status" value="1"/>
</dbReference>
<evidence type="ECO:0000256" key="3">
    <source>
        <dbReference type="SAM" id="Phobius"/>
    </source>
</evidence>
<dbReference type="EMBL" id="JAKKPZ010000002">
    <property type="protein sequence ID" value="KAI1726255.1"/>
    <property type="molecule type" value="Genomic_DNA"/>
</dbReference>
<keyword evidence="3" id="KW-0812">Transmembrane</keyword>
<accession>A0AAD4R9K9</accession>
<feature type="compositionally biased region" description="Basic and acidic residues" evidence="2">
    <location>
        <begin position="83"/>
        <end position="101"/>
    </location>
</feature>
<dbReference type="InterPro" id="IPR051774">
    <property type="entry name" value="Sperm-specific_class_P"/>
</dbReference>
<feature type="transmembrane region" description="Helical" evidence="3">
    <location>
        <begin position="12"/>
        <end position="33"/>
    </location>
</feature>
<keyword evidence="3" id="KW-0472">Membrane</keyword>
<reference evidence="5" key="1">
    <citation type="submission" date="2022-01" db="EMBL/GenBank/DDBJ databases">
        <title>Genome Sequence Resource for Two Populations of Ditylenchus destructor, the Migratory Endoparasitic Phytonematode.</title>
        <authorList>
            <person name="Zhang H."/>
            <person name="Lin R."/>
            <person name="Xie B."/>
        </authorList>
    </citation>
    <scope>NUCLEOTIDE SEQUENCE</scope>
    <source>
        <strain evidence="5">BazhouSP</strain>
    </source>
</reference>
<dbReference type="Pfam" id="PF00635">
    <property type="entry name" value="Motile_Sperm"/>
    <property type="match status" value="1"/>
</dbReference>
<keyword evidence="1" id="KW-0206">Cytoskeleton</keyword>
<evidence type="ECO:0000259" key="4">
    <source>
        <dbReference type="PROSITE" id="PS50202"/>
    </source>
</evidence>
<protein>
    <recommendedName>
        <fullName evidence="1">Major sperm protein</fullName>
    </recommendedName>
</protein>
<dbReference type="Proteomes" id="UP001201812">
    <property type="component" value="Unassembled WGS sequence"/>
</dbReference>
<sequence>MDSLGSSEFIRAIFFGVAVPISSLAVVTMNCGGNRRQSRKVPKSQKVQRGSSKKHGHQLSTSQKHGNKQSGVSFVKKRVSSKKQSDSQKHQIVSMKKEPLKKQLPNASKRPLKRKPSVRITQVPLEYKSAKDASKRGTVSNKSNSSKKSSRKDSSKRINSKISAKEKSKAAKYVPPYGSEVTDLKLEPKQLVFNFTGGQERIQLHNSSTIGSRYAIKLKCSDNNVYHFNPVYAIVEPGETLQLNAYRNNTVDANSAASMPAKLVFLVTKISKDDSEPKNAFKNATDEYPKMMLPLLVSDGNKGIIGISNKRCICIK</sequence>
<dbReference type="AlphaFoldDB" id="A0AAD4R9K9"/>